<reference evidence="2 3" key="1">
    <citation type="submission" date="2013-03" db="EMBL/GenBank/DDBJ databases">
        <title>The Genome Sequence of Exophiala aquamarina CBS 119918.</title>
        <authorList>
            <consortium name="The Broad Institute Genomics Platform"/>
            <person name="Cuomo C."/>
            <person name="de Hoog S."/>
            <person name="Gorbushina A."/>
            <person name="Walker B."/>
            <person name="Young S.K."/>
            <person name="Zeng Q."/>
            <person name="Gargeya S."/>
            <person name="Fitzgerald M."/>
            <person name="Haas B."/>
            <person name="Abouelleil A."/>
            <person name="Allen A.W."/>
            <person name="Alvarado L."/>
            <person name="Arachchi H.M."/>
            <person name="Berlin A.M."/>
            <person name="Chapman S.B."/>
            <person name="Gainer-Dewar J."/>
            <person name="Goldberg J."/>
            <person name="Griggs A."/>
            <person name="Gujja S."/>
            <person name="Hansen M."/>
            <person name="Howarth C."/>
            <person name="Imamovic A."/>
            <person name="Ireland A."/>
            <person name="Larimer J."/>
            <person name="McCowan C."/>
            <person name="Murphy C."/>
            <person name="Pearson M."/>
            <person name="Poon T.W."/>
            <person name="Priest M."/>
            <person name="Roberts A."/>
            <person name="Saif S."/>
            <person name="Shea T."/>
            <person name="Sisk P."/>
            <person name="Sykes S."/>
            <person name="Wortman J."/>
            <person name="Nusbaum C."/>
            <person name="Birren B."/>
        </authorList>
    </citation>
    <scope>NUCLEOTIDE SEQUENCE [LARGE SCALE GENOMIC DNA]</scope>
    <source>
        <strain evidence="2 3">CBS 119918</strain>
    </source>
</reference>
<dbReference type="GeneID" id="25283884"/>
<accession>A0A072PIJ8</accession>
<dbReference type="EMBL" id="AMGV01000008">
    <property type="protein sequence ID" value="KEF55320.1"/>
    <property type="molecule type" value="Genomic_DNA"/>
</dbReference>
<comment type="caution">
    <text evidence="2">The sequence shown here is derived from an EMBL/GenBank/DDBJ whole genome shotgun (WGS) entry which is preliminary data.</text>
</comment>
<keyword evidence="3" id="KW-1185">Reference proteome</keyword>
<proteinExistence type="predicted"/>
<dbReference type="VEuPathDB" id="FungiDB:A1O9_08974"/>
<organism evidence="2 3">
    <name type="scientific">Exophiala aquamarina CBS 119918</name>
    <dbReference type="NCBI Taxonomy" id="1182545"/>
    <lineage>
        <taxon>Eukaryota</taxon>
        <taxon>Fungi</taxon>
        <taxon>Dikarya</taxon>
        <taxon>Ascomycota</taxon>
        <taxon>Pezizomycotina</taxon>
        <taxon>Eurotiomycetes</taxon>
        <taxon>Chaetothyriomycetidae</taxon>
        <taxon>Chaetothyriales</taxon>
        <taxon>Herpotrichiellaceae</taxon>
        <taxon>Exophiala</taxon>
    </lineage>
</organism>
<dbReference type="STRING" id="1182545.A0A072PIJ8"/>
<feature type="non-terminal residue" evidence="2">
    <location>
        <position position="1"/>
    </location>
</feature>
<evidence type="ECO:0000313" key="2">
    <source>
        <dbReference type="EMBL" id="KEF55320.1"/>
    </source>
</evidence>
<feature type="non-terminal residue" evidence="2">
    <location>
        <position position="354"/>
    </location>
</feature>
<keyword evidence="1" id="KW-0175">Coiled coil</keyword>
<feature type="coiled-coil region" evidence="1">
    <location>
        <begin position="325"/>
        <end position="352"/>
    </location>
</feature>
<evidence type="ECO:0000256" key="1">
    <source>
        <dbReference type="SAM" id="Coils"/>
    </source>
</evidence>
<dbReference type="HOGENOM" id="CLU_039528_0_0_1"/>
<dbReference type="OrthoDB" id="66964at2759"/>
<evidence type="ECO:0000313" key="3">
    <source>
        <dbReference type="Proteomes" id="UP000027920"/>
    </source>
</evidence>
<gene>
    <name evidence="2" type="ORF">A1O9_08974</name>
</gene>
<sequence length="354" mass="39037">GPKPNVEKATFEQQLREIRIGRIKLELLRSTLQDLPYHHVELKPESQNLTCLASRRHPTILEDETMNGMISDHSTLPAPAKAQDRDQQISSHTGDLLALITAYLNLGDETNGTNQLAFEDAELLADEISRFKTDITAISSAVSTRLLALESSLISLASLTAVESSSPPAPTTQLVCIQDSNGQTGSLISTLTPQTTHLSQLRGSALPNCLATLTQNLHAILRSQAHQLQSSLLRLESSKHGVQSRHAQSRAAFLATVAATMDLKAQVLVLEKQIVVDAGGQETREWVKMKLDALTDQESGLEDRIMELSGVLAEYEAVDPELRVLKRLGARYREVEGEMDLVKRDIERLEREEE</sequence>
<dbReference type="Proteomes" id="UP000027920">
    <property type="component" value="Unassembled WGS sequence"/>
</dbReference>
<protein>
    <submittedName>
        <fullName evidence="2">Uncharacterized protein</fullName>
    </submittedName>
</protein>
<dbReference type="RefSeq" id="XP_013257910.1">
    <property type="nucleotide sequence ID" value="XM_013402456.1"/>
</dbReference>
<name>A0A072PIJ8_9EURO</name>
<dbReference type="AlphaFoldDB" id="A0A072PIJ8"/>